<dbReference type="GO" id="GO:0032472">
    <property type="term" value="P:Golgi calcium ion transport"/>
    <property type="evidence" value="ECO:0007669"/>
    <property type="project" value="TreeGrafter"/>
</dbReference>
<comment type="caution">
    <text evidence="7">The sequence shown here is derived from an EMBL/GenBank/DDBJ whole genome shotgun (WGS) entry which is preliminary data.</text>
</comment>
<dbReference type="GO" id="GO:0032468">
    <property type="term" value="P:Golgi calcium ion homeostasis"/>
    <property type="evidence" value="ECO:0007669"/>
    <property type="project" value="TreeGrafter"/>
</dbReference>
<comment type="similarity">
    <text evidence="2 6">Belongs to the GDT1 family.</text>
</comment>
<comment type="subcellular location">
    <subcellularLocation>
        <location evidence="1 6">Membrane</location>
        <topology evidence="1 6">Multi-pass membrane protein</topology>
    </subcellularLocation>
</comment>
<feature type="transmembrane region" description="Helical" evidence="6">
    <location>
        <begin position="69"/>
        <end position="92"/>
    </location>
</feature>
<dbReference type="AlphaFoldDB" id="A0A2V3J124"/>
<dbReference type="OrthoDB" id="442680at2759"/>
<dbReference type="GO" id="GO:0015085">
    <property type="term" value="F:calcium ion transmembrane transporter activity"/>
    <property type="evidence" value="ECO:0007669"/>
    <property type="project" value="TreeGrafter"/>
</dbReference>
<gene>
    <name evidence="7" type="ORF">BWQ96_02626</name>
</gene>
<dbReference type="GO" id="GO:0005794">
    <property type="term" value="C:Golgi apparatus"/>
    <property type="evidence" value="ECO:0007669"/>
    <property type="project" value="TreeGrafter"/>
</dbReference>
<dbReference type="PANTHER" id="PTHR12608:SF6">
    <property type="entry name" value="PROTEIN PAM71, CHLOROPLASTIC"/>
    <property type="match status" value="1"/>
</dbReference>
<dbReference type="EMBL" id="NBIV01000022">
    <property type="protein sequence ID" value="PXF47647.1"/>
    <property type="molecule type" value="Genomic_DNA"/>
</dbReference>
<dbReference type="GO" id="GO:0005384">
    <property type="term" value="F:manganese ion transmembrane transporter activity"/>
    <property type="evidence" value="ECO:0007669"/>
    <property type="project" value="TreeGrafter"/>
</dbReference>
<organism evidence="7 8">
    <name type="scientific">Gracilariopsis chorda</name>
    <dbReference type="NCBI Taxonomy" id="448386"/>
    <lineage>
        <taxon>Eukaryota</taxon>
        <taxon>Rhodophyta</taxon>
        <taxon>Florideophyceae</taxon>
        <taxon>Rhodymeniophycidae</taxon>
        <taxon>Gracilariales</taxon>
        <taxon>Gracilariaceae</taxon>
        <taxon>Gracilariopsis</taxon>
    </lineage>
</organism>
<evidence type="ECO:0000256" key="1">
    <source>
        <dbReference type="ARBA" id="ARBA00004141"/>
    </source>
</evidence>
<feature type="transmembrane region" description="Helical" evidence="6">
    <location>
        <begin position="104"/>
        <end position="127"/>
    </location>
</feature>
<keyword evidence="3 6" id="KW-0812">Transmembrane</keyword>
<dbReference type="GO" id="GO:0016020">
    <property type="term" value="C:membrane"/>
    <property type="evidence" value="ECO:0007669"/>
    <property type="project" value="UniProtKB-SubCell"/>
</dbReference>
<accession>A0A2V3J124</accession>
<dbReference type="Proteomes" id="UP000247409">
    <property type="component" value="Unassembled WGS sequence"/>
</dbReference>
<keyword evidence="8" id="KW-1185">Reference proteome</keyword>
<dbReference type="InterPro" id="IPR001727">
    <property type="entry name" value="GDT1-like"/>
</dbReference>
<proteinExistence type="inferred from homology"/>
<evidence type="ECO:0000313" key="7">
    <source>
        <dbReference type="EMBL" id="PXF47647.1"/>
    </source>
</evidence>
<dbReference type="PANTHER" id="PTHR12608">
    <property type="entry name" value="TRANSMEMBRANE PROTEIN HTP-1 RELATED"/>
    <property type="match status" value="1"/>
</dbReference>
<name>A0A2V3J124_9FLOR</name>
<sequence length="311" mass="32738">MTPFNSSAFVSGVPVRFGSGSLHSACRLRPLKAVHRRLIARSSLQTPPQPPQSDKSPKFILAAPQVTRVLLPLVVFAVFRAVPAFALGTGYFPNPLVAPLDPTSFLSALTASFALVLASELGDKTFFISALLSMKHSRLLVFLGTMLALAAMTVISVVIGQLFHALPPSLNTSIPFDDYAAVALLLWFGFQSIKAGLSMSSADDDELQDAKDVVAGRGGMGGGAFKIVAQTTSLIFLAEWGDKSMLATVALAAAKSPWGVIVGGISGHFVASIIAVVGGSFLGNFVSERSARLIGGVLFFVFAFLTIFGIY</sequence>
<evidence type="ECO:0000256" key="3">
    <source>
        <dbReference type="ARBA" id="ARBA00022692"/>
    </source>
</evidence>
<feature type="transmembrane region" description="Helical" evidence="6">
    <location>
        <begin position="139"/>
        <end position="159"/>
    </location>
</feature>
<evidence type="ECO:0000256" key="4">
    <source>
        <dbReference type="ARBA" id="ARBA00022989"/>
    </source>
</evidence>
<feature type="transmembrane region" description="Helical" evidence="6">
    <location>
        <begin position="293"/>
        <end position="310"/>
    </location>
</feature>
<keyword evidence="5 6" id="KW-0472">Membrane</keyword>
<evidence type="ECO:0000313" key="8">
    <source>
        <dbReference type="Proteomes" id="UP000247409"/>
    </source>
</evidence>
<evidence type="ECO:0000256" key="6">
    <source>
        <dbReference type="RuleBase" id="RU365102"/>
    </source>
</evidence>
<evidence type="ECO:0000256" key="2">
    <source>
        <dbReference type="ARBA" id="ARBA00009190"/>
    </source>
</evidence>
<evidence type="ECO:0000256" key="5">
    <source>
        <dbReference type="ARBA" id="ARBA00023136"/>
    </source>
</evidence>
<protein>
    <recommendedName>
        <fullName evidence="6">GDT1 family protein</fullName>
    </recommendedName>
</protein>
<keyword evidence="4 6" id="KW-1133">Transmembrane helix</keyword>
<reference evidence="7 8" key="1">
    <citation type="journal article" date="2018" name="Mol. Biol. Evol.">
        <title>Analysis of the draft genome of the red seaweed Gracilariopsis chorda provides insights into genome size evolution in Rhodophyta.</title>
        <authorList>
            <person name="Lee J."/>
            <person name="Yang E.C."/>
            <person name="Graf L."/>
            <person name="Yang J.H."/>
            <person name="Qiu H."/>
            <person name="Zel Zion U."/>
            <person name="Chan C.X."/>
            <person name="Stephens T.G."/>
            <person name="Weber A.P.M."/>
            <person name="Boo G.H."/>
            <person name="Boo S.M."/>
            <person name="Kim K.M."/>
            <person name="Shin Y."/>
            <person name="Jung M."/>
            <person name="Lee S.J."/>
            <person name="Yim H.S."/>
            <person name="Lee J.H."/>
            <person name="Bhattacharya D."/>
            <person name="Yoon H.S."/>
        </authorList>
    </citation>
    <scope>NUCLEOTIDE SEQUENCE [LARGE SCALE GENOMIC DNA]</scope>
    <source>
        <strain evidence="7 8">SKKU-2015</strain>
        <tissue evidence="7">Whole body</tissue>
    </source>
</reference>
<feature type="transmembrane region" description="Helical" evidence="6">
    <location>
        <begin position="258"/>
        <end position="281"/>
    </location>
</feature>
<dbReference type="Pfam" id="PF01169">
    <property type="entry name" value="GDT1"/>
    <property type="match status" value="2"/>
</dbReference>